<dbReference type="Pfam" id="PF22596">
    <property type="entry name" value="Scabin-like"/>
    <property type="match status" value="1"/>
</dbReference>
<feature type="region of interest" description="Disordered" evidence="1">
    <location>
        <begin position="1"/>
        <end position="22"/>
    </location>
</feature>
<name>A0A1H8LU60_9ACTN</name>
<dbReference type="OrthoDB" id="3858748at2"/>
<feature type="compositionally biased region" description="Pro residues" evidence="1">
    <location>
        <begin position="5465"/>
        <end position="5479"/>
    </location>
</feature>
<feature type="domain" description="Pierisin-like" evidence="3">
    <location>
        <begin position="5719"/>
        <end position="5840"/>
    </location>
</feature>
<feature type="region of interest" description="Disordered" evidence="1">
    <location>
        <begin position="1654"/>
        <end position="1688"/>
    </location>
</feature>
<feature type="region of interest" description="Disordered" evidence="1">
    <location>
        <begin position="4534"/>
        <end position="4578"/>
    </location>
</feature>
<accession>A0A1H8LU60</accession>
<evidence type="ECO:0000313" key="4">
    <source>
        <dbReference type="EMBL" id="SEO08671.1"/>
    </source>
</evidence>
<evidence type="ECO:0000259" key="3">
    <source>
        <dbReference type="Pfam" id="PF22596"/>
    </source>
</evidence>
<feature type="region of interest" description="Disordered" evidence="1">
    <location>
        <begin position="1342"/>
        <end position="1363"/>
    </location>
</feature>
<dbReference type="RefSeq" id="WP_075017142.1">
    <property type="nucleotide sequence ID" value="NZ_FODD01000017.1"/>
</dbReference>
<feature type="compositionally biased region" description="Low complexity" evidence="1">
    <location>
        <begin position="5454"/>
        <end position="5464"/>
    </location>
</feature>
<dbReference type="Proteomes" id="UP000181951">
    <property type="component" value="Unassembled WGS sequence"/>
</dbReference>
<feature type="region of interest" description="Disordered" evidence="1">
    <location>
        <begin position="674"/>
        <end position="804"/>
    </location>
</feature>
<feature type="compositionally biased region" description="Basic and acidic residues" evidence="1">
    <location>
        <begin position="5432"/>
        <end position="5441"/>
    </location>
</feature>
<feature type="region of interest" description="Disordered" evidence="1">
    <location>
        <begin position="1762"/>
        <end position="1785"/>
    </location>
</feature>
<feature type="compositionally biased region" description="Low complexity" evidence="1">
    <location>
        <begin position="4541"/>
        <end position="4566"/>
    </location>
</feature>
<feature type="region of interest" description="Disordered" evidence="1">
    <location>
        <begin position="5553"/>
        <end position="5573"/>
    </location>
</feature>
<sequence>MARPGDWSALGLHGDPTPGDPDVLQSIYHEMDDLGGLAREITSGLNRVLDQSSDGFVGKTAEAVRKKIDGHLKKFIDSVGDSFGVAAPATMDYLNAIKDAQAKADQALAGAQGLSKDDPALAGWKSQVHDAQEAYRSAAGTYFDKLSEASHMIQQPISGWKLFLEALGILGIILAVLGAIFGGWVGLLALAVNVALLIKTAVDFAEGKASVLDLVLAVIGVLFPSTKGLNLGSMSKGIFNALKNLPKTVMSGLTDIGRGLTHIFTNPGSLVTAVSSLKSLPGLVINGLLTIGRVTLNAGKLAWSGLKVIGGAIRNDFHLATIGVQGTLPRIGVYAISFGSRFLVSATLPLDFFELGVGARAAIKMGLGTRLTTPWAHLSQPIVSGGVHLGATAGGHFGVHTGTQTGFHDITGGSALGGVHGLNLTSDAGGLHNLPGMGAVHLGGVTPTSLAHSMSNVSPGVGAVEHLTAFDHATGFDRTSSGLLTPSSMHFGGFDAGTSHLGAVSPGTVDTGGSHLGSISSHTVRTDLTGSATGLRTTIDDSFSGFHNATSHVENFQALGISELKSIVDGDVSVGRITPDSISLHVGAQSGTPTALHMNFRTMSLTNDAGQQVVVGPEVHSALGTAGDTHVAAHAAGAPPVDGGHLSTGSGEFKAAPGSGTTVDGTAGALTDHGVKVNGTTPAAHGTTLETGKATFGAGGGTFDTAGAKLTESGLKPHDTPVRTEPGGARLNGDDAGRGTSPEAFTEGGAQPAAGSHAFGESAEAPGVTAQGDRLGVSAGDRLDLGGASKGTGDTSGAAHGARASEFTEPAGSGLLAASQTHIAVRPEPHPQGRPAGGPGGHGAEPTGRSQPRPPRSRFEAVTGGVGGRIGAQRVAGWNKYEEAIGTASQAEKTLEGLGGGLDRASSTVDQAAAKLDAQQALLGVDGARQELARMGMDADAIRARLDQIGPTPKGRPGSHPGPPPGHAEGLREGPHGTTGHETPHEDVSAHGQVPTHDASTLDRLRTLDAPTHPPVRSGIEAAPSVPTTAPVSGLGRQTGHYVEQLDAIAKDAGMSRADRDLYRQAVDDAVRAGDHRGVAQHYGAFRDHTELSVLNQRFAAFQSHIDQGFDRFGQLGVDRAEWQGRVDAVHDARRTHDPDLQNGALRDYTAFVERHVPSDVLTGKDVPRPFDTGLRQVLGDLATAGGPGEYARLREELGNLLELNGFRERLDALRGELGDEEAALNAHLLSAGTPEESGAALKALQDFRADQDLASRLDALKSGAPTGSATGARTFEERLDALRGPVTDPRELELQQRLDAAADGHEAGQALQELHDYRAERDLGDLQARVDALRDVHIGDAHTEAGSGDGAGAPHTGTGPSDEELAERFAALHDGGSDPHTDALRRQVQTAGSFEEGAAALDKLHAHQAGQEVLRQQRVGELRLHIDRLTGERTEHLLQGRLDEAGRLKGELDGLNSELDRTMSAGEKHAELIAELAKGVDRPEAAGHLDRIVDKAVEKAGGGSERSAEEIEKLLGGLPDVNRPLAPHIREDVTPQGGTAHGGDGPGDAHTGDAHSGDPHTGDPHGGDPHTGAPHAPEERLTAGRPGDDGAAKGARPGDRPARLDDPGSQELTLTAPKERPEAERPTEPALPPGTVPSTLDMDAVRAARNETGDATVTAGHTPLGGDVHTGPDRVETGTGAARELPPETDLHHSANLAARELDPAAAHLDEARVAALHQQLLDEAGGSLGSMGTRELAEKIAMRSLDMTPPRMRGGMHDATGEQVGHLDAPAPHASSSTSARRFTAGDLTHDLRTRLNDSGLPDVVHDGVALRGLTELERAEQVFQNPELAPELAAALGRPDLGRDLAKEFPKITGRDATDLRLKLGALMGRPEFASRFRDPAVRARGLVDALGPDLAQKAGGRGKLETGLAKALQKLEKPPVKPRVLKQPGYATGDQFGIAAALMGDKDMHVVVVTGIPEKEAVDKGASIAKFYKDSGIDESRIHLAKVQEGETVDNAADREIQGFLPDVKVDKVPVGAGTTWVADNFTVGVRQLVRSHWKLDDAGFSAAQKSHLGDWLGTKGIVPTPDRDTIVLWSRFSGKKGDVHVEHDTSYTGIGQILERLQLEKEASGGPGPLVIIAGDAFANEAKAAGKYPALAEKFTGQGLEVHNLTHFWEAKGEGAKDALKAWGGDSRIGQMKLYEYLRQNSHDVRHLGFRSGNLEGLALSGHTVRYMEEPGSIGGERMAKWHAAENSPLSAAGTGKFGKGQSLATGYERILVKEPPTRSGKYIAQRLDDIRTQLQKGDLPKDAARAQENSLMHPDWAFGADKGVKKPEEMSKLAKGFAAEDLDTITGYLTGGHASGAAHPPVATPHGGPSVSSRAPQPDMKVSPRAPQPDMKVSPRAPQPDMKVSPRAPQASTSTGAGALRVATPEGDVHLVAQDTAAHTGSTGSHLLADSDLTDGLRGWLNRPGLLDTVHDDVRLGDLTDLQRADLVLRHPELDLHLAGALGRPGIGRDLADVLPRNATAEAKADLAAKISAAAARPEFADLLHQPALGKDLAAAVGKPQLGGKFVKALTERAPGKRVLWQPGYATGDQFGIAAALMGDKDLHVVVVTGMPDRVATDQGASIAKFYKDSGIDDSRIHLVTVKEGQKTDAAATEVAERILDLPASAAKKKMLPVGAGTTWVADNFSVGVRQLVRSHWKLDDAGFSAAQKSHLGQWLGDRHIVPSPERDTVVLWSRFSGKKGDVHVEHDTSYAGIGQILERLQLEKEASGGPGPLVIIAGDAFANEAKAGKYPAMAEKFTGQGLEVHNLTHFWGAKGDGVKEALKAWGGDSRIGQMKLYEYLRQNSASVRHLGFRSGNLEALALSGHTVRYMEEPGSHGGERMAKWHAAQNSPLSASGTGRFDRGASLATGYERILVKEPPTRSGKYITSQMAQLKALKDAGTLAPKDAKAMNDALLHPDWAFGAGKGAVKPAETAKFTKGFAAEDLDTITHYLTGPMPGLHHPHTPAAAVHDAHGAVPHTLTTPHGGTVTSVSPRAPLPDPAVAAHTGTHAAPHPGVHDLPAAAHQFKQAPEQFLQHASVLMRTLDGMKARTPGLEIDYGRFLTWMDGQDRHWFTLTPHAESARAGREVYLLTPAVEKYAHAFAGDPQLREILGGRELPPLRGEDEYLAAHYVPYFQGKPSLPETQVGHADIPLERGDGFSPDFVFTAAMNGCAFTVTRGEAEGTFRAWHFQSPTTNRAESEQFRLDQEPMDWFGDAEYQSPLDQSVTPETTNIMWRGDHGWQFLSQENHTTRQDVNDVWTRQVSSRAVDFQGGHRLDSLLKFYIRTTEDRLLKLSWYHRDYTARLDGSQSSLNLKGAWALHTLQAQRDVAALGHVTTLDELHRTLAELTKDHQATADLMKGYFDKQEAAFKEEREALQKQGSSWWSGGKAATRALDDLERLQGQVRFWIQDQSDPRWLPGLQREADALTAHAADPVGVSAAAPSAHTLEGAAGPAAGHTLAHTAGHSPAPATVHAPVSGAHWQAARSAAPHVTRTHRWVDPVSRPRGGVGHDVPRYVVESSFDARRFTVDGQRYTDLTVRVHLSGTGEVTAGRLDEVWQRAQAGTDRLFNAPGHTMPDGSVLHVTLERAKSATDAHLSAEVGPHGTPSSQDTWAVDATDQVLAHELGHQLGLRDEYRDTVSPHRPEITGSLMGDFHRAPEADLPRGGMRDRYLQLIHAVIGDLDDAPVTAAAHTPHTAPADHAPGAVAPRAPLNGTLAADGIRDAPRTPEPGQAPPLPAAALLAQAPPPAAAVVTDPALPGRLAQGQIGGADRILPSAGTEHELTDGLLAGLGTRFGADQLTTLRTQWEPEFRAAILPSLSAMTRGESRTLHMDVGGWSGDVKVTARVEHTGAAHTVDSLEFEDGTETFNRTGFLKERMLGGGGGLLVKGKAAQTTDLTGSLNATYTSTTADRVATSSRQFSRGKTPEPAMRTEAEIRLDFDFSQVRDVLHRRLDLSAGGGERLSTLSVPVHAPVATSAAEAAGHVPAATDAVYLPPLRVEQTRALGGTDIVRDVFTVDARGERGPVPLADALLGAAGDPASLTAYGTRTFGADWPAVRELILGRAGSLDVLHFRLKSMTGGHALEVDLGAHGTLLITAEVSSMTHLRNTRQTEFNTGSDVTRIFTLTESRNRAVRAAFTAQSSDLHAGPGTLSGEVSAQHDTEGVTTRQVAVRSGRAVKMKVPGVVFDGVVAFRFAHRPAGGTVTRATGATSGRLGFQALVEAADSRIADGAVRAFHAPEGTTAPRRMAGPQLAEGDLAWRPHDDVWHGLPEHSVVLDVLLGEDRAAGDTGAPALDSLVDDLGRRYFGDHWTEVRGSATDMVTPEQLAVWLPEATRGATAHSVPLPEPLHTDARLSATGRLLDLEYLRPLNEAELNLLNEITEDAGTRLNTALTGGGTLQGGVQGDIASNLSAGMHPLGGGMSHRSGTGTSASGAGNNVASAKFGQPMALYIGRVHVDAGLGRPGDPAARNGASDLRFVVALPQSHATQYEVGAAQAGRQVFTPPATPVPGGRAAHPPAPAASTSRAAASATVPDPTVLPPGRVTRTGQIGAGDAIVKGGDSGAIVKALRARLGDAFQDKWAQVEADLNLFFDGSVVVPKTPGLTSGATWGTTVSANGVTADITITSAHATITGFDRVERKFEFEQGTESAAAVGTAHTGTTRRTLWQRLGFRPPHTSITVTRTGAFDRFVSRVLDNRSGLITKGKTVEPAAVFKGDLAYHLDITLSRRLPGTRTTGDLTVTTQGEFAFPVRELPADPATKQAPKPAQGYRPPRRVEDSRVLGASDIVLAVRPPKTALAHGVTDVRDAFLDQLADAGVKAFGSQRAWAAARTELRDAMPADEFHRRLKPMMGRQPWEIKVKGRRMLVTAGVEEMEHAGNTDATEFYSAAVGTRTTTETQPPLLGDHAESTATGVSVVGTSNPVGGLPVEVFAGGGVTHTATREDVTQSTSAARVGSGTKYKAPGAVFDGTTRLHVEFRQSWRPWGRKVDQRVPRAVLGEQRRISELQGRIARLDPGSRWGEILRQQVDDLHAQQTARIRASALDKAAASPGQAPAPMTRHGFGVRRRTFAHADLGFQAVLESADAVRTDATTVTKATTTANGTAGASSSAAGKGVVGEGGTAVKAAVAETPPATVPVPPREVFTQGLSADHLVRDLPDVGSLRSLLDAEGRKAYGGVWTSSTRNGRLRSELVMDAFPKDRLMENLPDMTRGGELTSDEFRVNGRKAWVSATAVVHQLTHDRAETRAETALVNENTRQFGRRALRSRQLFLNAQLGAQASDLVNKIGAAGTFGIGGRARSGGERASGGRTFANAKIPAQREHFDGFVEITFTFHLGDGGTAAGGVVPFSVAIPAAEIAEHVPAVPGGHFTGRGYESRPPLPDGPLAPPAPERPAPPLPHLPKLEPLRRPPEPAPMPKPPAAETPPKADASLPHPAEPSPPLPPAPEPLVPSAAGVLPSGTGVLPSEAESLLKVDVPLPPAPESLVPSAAGVLPSGAEVLPKADGFVPQSGGHRYGQPLETISEEEEPAPVPGPAGPAGAPRDFDTIRTAYPEPVRRHQRWTMWGVDGATPQTSAYAVEFPDLGLRGVYAPPAETAGSAGAAVDAAGLGSWLWHSGPGTEPVAVTPFRLLPPEPGAHGQATAVPGTDAAPPALQQQVADALSDTGWAGGLRWRTDTDDLYVFADAAGQDPQRVFAEGLVPSGAHAVPVVAHAADPRQPGSLWVTATRDIGWLRNQAAAANPADQADLLDRYGWRYDIAAPGGVDVNSTLNLATPHPERREVLFPGGIDGRLVLGAQRLRNGRPVGRYVINDASAQAPGTVTDTKGTAG</sequence>
<feature type="region of interest" description="Disordered" evidence="1">
    <location>
        <begin position="1519"/>
        <end position="1640"/>
    </location>
</feature>
<feature type="region of interest" description="Disordered" evidence="1">
    <location>
        <begin position="5397"/>
        <end position="5491"/>
    </location>
</feature>
<feature type="region of interest" description="Disordered" evidence="1">
    <location>
        <begin position="3510"/>
        <end position="3538"/>
    </location>
</feature>
<keyword evidence="5" id="KW-1185">Reference proteome</keyword>
<feature type="compositionally biased region" description="Basic and acidic residues" evidence="1">
    <location>
        <begin position="1577"/>
        <end position="1607"/>
    </location>
</feature>
<evidence type="ECO:0000313" key="5">
    <source>
        <dbReference type="Proteomes" id="UP000181951"/>
    </source>
</evidence>
<feature type="compositionally biased region" description="Basic and acidic residues" evidence="1">
    <location>
        <begin position="1618"/>
        <end position="1628"/>
    </location>
</feature>
<keyword evidence="2" id="KW-0812">Transmembrane</keyword>
<reference evidence="4 5" key="1">
    <citation type="submission" date="2016-10" db="EMBL/GenBank/DDBJ databases">
        <authorList>
            <person name="de Groot N.N."/>
        </authorList>
    </citation>
    <scope>NUCLEOTIDE SEQUENCE [LARGE SCALE GENOMIC DNA]</scope>
    <source>
        <strain evidence="4 5">CGMCC 4.2026</strain>
    </source>
</reference>
<protein>
    <recommendedName>
        <fullName evidence="3">Pierisin-like domain-containing protein</fullName>
    </recommendedName>
</protein>
<dbReference type="SUPFAM" id="SSF55486">
    <property type="entry name" value="Metalloproteases ('zincins'), catalytic domain"/>
    <property type="match status" value="1"/>
</dbReference>
<evidence type="ECO:0000256" key="1">
    <source>
        <dbReference type="SAM" id="MobiDB-lite"/>
    </source>
</evidence>
<dbReference type="PANTHER" id="PTHR48125:SF10">
    <property type="entry name" value="OS12G0136300 PROTEIN"/>
    <property type="match status" value="1"/>
</dbReference>
<dbReference type="Gene3D" id="3.90.210.10">
    <property type="entry name" value="Heat-Labile Enterotoxin, subunit A"/>
    <property type="match status" value="1"/>
</dbReference>
<feature type="region of interest" description="Disordered" evidence="1">
    <location>
        <begin position="4789"/>
        <end position="4808"/>
    </location>
</feature>
<dbReference type="SUPFAM" id="SSF56399">
    <property type="entry name" value="ADP-ribosylation"/>
    <property type="match status" value="1"/>
</dbReference>
<feature type="region of interest" description="Disordered" evidence="1">
    <location>
        <begin position="948"/>
        <end position="998"/>
    </location>
</feature>
<dbReference type="PANTHER" id="PTHR48125">
    <property type="entry name" value="LP07818P1"/>
    <property type="match status" value="1"/>
</dbReference>
<dbReference type="STRING" id="310780.SAMN05216267_10176"/>
<feature type="compositionally biased region" description="Pro residues" evidence="1">
    <location>
        <begin position="5442"/>
        <end position="5453"/>
    </location>
</feature>
<organism evidence="4 5">
    <name type="scientific">Actinacidiphila rubida</name>
    <dbReference type="NCBI Taxonomy" id="310780"/>
    <lineage>
        <taxon>Bacteria</taxon>
        <taxon>Bacillati</taxon>
        <taxon>Actinomycetota</taxon>
        <taxon>Actinomycetes</taxon>
        <taxon>Kitasatosporales</taxon>
        <taxon>Streptomycetaceae</taxon>
        <taxon>Actinacidiphila</taxon>
    </lineage>
</organism>
<proteinExistence type="predicted"/>
<evidence type="ECO:0000256" key="2">
    <source>
        <dbReference type="SAM" id="Phobius"/>
    </source>
</evidence>
<feature type="region of interest" description="Disordered" evidence="1">
    <location>
        <begin position="2342"/>
        <end position="2406"/>
    </location>
</feature>
<keyword evidence="2" id="KW-1133">Transmembrane helix</keyword>
<gene>
    <name evidence="4" type="ORF">SAMN05216267_10176</name>
</gene>
<feature type="compositionally biased region" description="Low complexity" evidence="1">
    <location>
        <begin position="1771"/>
        <end position="1785"/>
    </location>
</feature>
<feature type="region of interest" description="Disordered" evidence="1">
    <location>
        <begin position="826"/>
        <end position="864"/>
    </location>
</feature>
<feature type="region of interest" description="Disordered" evidence="1">
    <location>
        <begin position="1014"/>
        <end position="1036"/>
    </location>
</feature>
<feature type="compositionally biased region" description="Pro residues" evidence="1">
    <location>
        <begin position="5409"/>
        <end position="5430"/>
    </location>
</feature>
<keyword evidence="2" id="KW-0472">Membrane</keyword>
<dbReference type="InterPro" id="IPR054695">
    <property type="entry name" value="Pierisin-like_dom"/>
</dbReference>
<feature type="compositionally biased region" description="Basic and acidic residues" evidence="1">
    <location>
        <begin position="1551"/>
        <end position="1569"/>
    </location>
</feature>
<dbReference type="EMBL" id="FODD01000017">
    <property type="protein sequence ID" value="SEO08671.1"/>
    <property type="molecule type" value="Genomic_DNA"/>
</dbReference>
<feature type="transmembrane region" description="Helical" evidence="2">
    <location>
        <begin position="162"/>
        <end position="192"/>
    </location>
</feature>